<dbReference type="CDD" id="cd06502">
    <property type="entry name" value="TA_like"/>
    <property type="match status" value="1"/>
</dbReference>
<dbReference type="GO" id="GO:0006520">
    <property type="term" value="P:amino acid metabolic process"/>
    <property type="evidence" value="ECO:0007669"/>
    <property type="project" value="InterPro"/>
</dbReference>
<accession>A0A147EB64</accession>
<organism evidence="5 6">
    <name type="scientific">Leucobacter chromiiresistens</name>
    <dbReference type="NCBI Taxonomy" id="1079994"/>
    <lineage>
        <taxon>Bacteria</taxon>
        <taxon>Bacillati</taxon>
        <taxon>Actinomycetota</taxon>
        <taxon>Actinomycetes</taxon>
        <taxon>Micrococcales</taxon>
        <taxon>Microbacteriaceae</taxon>
        <taxon>Leucobacter</taxon>
    </lineage>
</organism>
<dbReference type="PATRIC" id="fig|1079994.3.peg.416"/>
<feature type="domain" description="Aromatic amino acid beta-eliminating lyase/threonine aldolase" evidence="4">
    <location>
        <begin position="19"/>
        <end position="299"/>
    </location>
</feature>
<evidence type="ECO:0000259" key="4">
    <source>
        <dbReference type="Pfam" id="PF01212"/>
    </source>
</evidence>
<protein>
    <submittedName>
        <fullName evidence="5">Threonine aldolase</fullName>
    </submittedName>
</protein>
<dbReference type="PANTHER" id="PTHR48097:SF5">
    <property type="entry name" value="LOW SPECIFICITY L-THREONINE ALDOLASE"/>
    <property type="match status" value="1"/>
</dbReference>
<keyword evidence="6" id="KW-1185">Reference proteome</keyword>
<keyword evidence="3" id="KW-0663">Pyridoxal phosphate</keyword>
<comment type="similarity">
    <text evidence="2">Belongs to the threonine aldolase family.</text>
</comment>
<name>A0A147EB64_9MICO</name>
<comment type="cofactor">
    <cofactor evidence="1">
        <name>pyridoxal 5'-phosphate</name>
        <dbReference type="ChEBI" id="CHEBI:597326"/>
    </cofactor>
</comment>
<proteinExistence type="inferred from homology"/>
<sequence>MSQHAAAPEAPLEPVSRAFASDNWSGTHPEVIEAIVAANSGHVPAYGGDPITARFQQVARELFGDAAEAFPVFNGTGANVLALQAALPRWGAVICARTAHINTDEAGAPEKTGGLKLFGVDTPDGKLTPELVAREAWGFGSEHRSQPGAVSISQVTELGTVYTPEEIRALADQAHDLGLLLHVDGSRLANAAAHLGVPLREITTDAGVDLLSLGGTKNGLLGAEAVVVLRPGAANGIPFLRKIDLQLASKMRFISAQLVALYAGDLWLRSAARANELAQRLAAGIRELEAAVPGVRITQPVESNAVFVELPQGTATRAQSAFAFGAWPTQPGLYRLMCAFDTTEADVDALLEVLAA</sequence>
<dbReference type="EMBL" id="LDRK01000127">
    <property type="protein sequence ID" value="KTR81444.1"/>
    <property type="molecule type" value="Genomic_DNA"/>
</dbReference>
<dbReference type="InterPro" id="IPR015424">
    <property type="entry name" value="PyrdxlP-dep_Trfase"/>
</dbReference>
<dbReference type="Gene3D" id="3.40.640.10">
    <property type="entry name" value="Type I PLP-dependent aspartate aminotransferase-like (Major domain)"/>
    <property type="match status" value="1"/>
</dbReference>
<dbReference type="Pfam" id="PF01212">
    <property type="entry name" value="Beta_elim_lyase"/>
    <property type="match status" value="1"/>
</dbReference>
<evidence type="ECO:0000256" key="3">
    <source>
        <dbReference type="ARBA" id="ARBA00022898"/>
    </source>
</evidence>
<dbReference type="Gene3D" id="3.90.1150.10">
    <property type="entry name" value="Aspartate Aminotransferase, domain 1"/>
    <property type="match status" value="1"/>
</dbReference>
<dbReference type="AlphaFoldDB" id="A0A147EB64"/>
<dbReference type="OrthoDB" id="9774495at2"/>
<evidence type="ECO:0000256" key="1">
    <source>
        <dbReference type="ARBA" id="ARBA00001933"/>
    </source>
</evidence>
<dbReference type="InterPro" id="IPR001597">
    <property type="entry name" value="ArAA_b-elim_lyase/Thr_aldolase"/>
</dbReference>
<dbReference type="InterPro" id="IPR015421">
    <property type="entry name" value="PyrdxlP-dep_Trfase_major"/>
</dbReference>
<dbReference type="RefSeq" id="WP_058594764.1">
    <property type="nucleotide sequence ID" value="NZ_LDRK01000127.1"/>
</dbReference>
<evidence type="ECO:0000256" key="2">
    <source>
        <dbReference type="ARBA" id="ARBA00006966"/>
    </source>
</evidence>
<dbReference type="Proteomes" id="UP000070810">
    <property type="component" value="Unassembled WGS sequence"/>
</dbReference>
<evidence type="ECO:0000313" key="6">
    <source>
        <dbReference type="Proteomes" id="UP000070810"/>
    </source>
</evidence>
<gene>
    <name evidence="5" type="ORF">NS354_12435</name>
</gene>
<dbReference type="SUPFAM" id="SSF53383">
    <property type="entry name" value="PLP-dependent transferases"/>
    <property type="match status" value="1"/>
</dbReference>
<reference evidence="5 6" key="1">
    <citation type="journal article" date="2016" name="Front. Microbiol.">
        <title>Genomic Resource of Rice Seed Associated Bacteria.</title>
        <authorList>
            <person name="Midha S."/>
            <person name="Bansal K."/>
            <person name="Sharma S."/>
            <person name="Kumar N."/>
            <person name="Patil P.P."/>
            <person name="Chaudhry V."/>
            <person name="Patil P.B."/>
        </authorList>
    </citation>
    <scope>NUCLEOTIDE SEQUENCE [LARGE SCALE GENOMIC DNA]</scope>
    <source>
        <strain evidence="5 6">NS354</strain>
    </source>
</reference>
<dbReference type="PANTHER" id="PTHR48097">
    <property type="entry name" value="L-THREONINE ALDOLASE-RELATED"/>
    <property type="match status" value="1"/>
</dbReference>
<dbReference type="GO" id="GO:0016829">
    <property type="term" value="F:lyase activity"/>
    <property type="evidence" value="ECO:0007669"/>
    <property type="project" value="InterPro"/>
</dbReference>
<evidence type="ECO:0000313" key="5">
    <source>
        <dbReference type="EMBL" id="KTR81444.1"/>
    </source>
</evidence>
<comment type="caution">
    <text evidence="5">The sequence shown here is derived from an EMBL/GenBank/DDBJ whole genome shotgun (WGS) entry which is preliminary data.</text>
</comment>
<dbReference type="InterPro" id="IPR015422">
    <property type="entry name" value="PyrdxlP-dep_Trfase_small"/>
</dbReference>